<evidence type="ECO:0000256" key="5">
    <source>
        <dbReference type="SAM" id="MobiDB-lite"/>
    </source>
</evidence>
<keyword evidence="3" id="KW-0862">Zinc</keyword>
<dbReference type="SMART" id="SM00233">
    <property type="entry name" value="PH"/>
    <property type="match status" value="1"/>
</dbReference>
<evidence type="ECO:0000256" key="3">
    <source>
        <dbReference type="ARBA" id="ARBA00022833"/>
    </source>
</evidence>
<dbReference type="SUPFAM" id="SSF50729">
    <property type="entry name" value="PH domain-like"/>
    <property type="match status" value="1"/>
</dbReference>
<organism evidence="8 9">
    <name type="scientific">Fragariocoptes setiger</name>
    <dbReference type="NCBI Taxonomy" id="1670756"/>
    <lineage>
        <taxon>Eukaryota</taxon>
        <taxon>Metazoa</taxon>
        <taxon>Ecdysozoa</taxon>
        <taxon>Arthropoda</taxon>
        <taxon>Chelicerata</taxon>
        <taxon>Arachnida</taxon>
        <taxon>Acari</taxon>
        <taxon>Acariformes</taxon>
        <taxon>Trombidiformes</taxon>
        <taxon>Prostigmata</taxon>
        <taxon>Eupodina</taxon>
        <taxon>Eriophyoidea</taxon>
        <taxon>Phytoptidae</taxon>
        <taxon>Fragariocoptes</taxon>
    </lineage>
</organism>
<dbReference type="Gene3D" id="3.30.40.10">
    <property type="entry name" value="Zinc/RING finger domain, C3HC4 (zinc finger)"/>
    <property type="match status" value="1"/>
</dbReference>
<feature type="domain" description="PH" evidence="6">
    <location>
        <begin position="35"/>
        <end position="130"/>
    </location>
</feature>
<proteinExistence type="predicted"/>
<sequence length="269" mass="30456">MVERLMNSEENTKRIKRVENAFGTFGTPLLTPGRVLVGEGILTKMCRKKSKLRQVFLFNDILVYGTLITKKKFGPQKIIPLEQIEIEDIEDSNDMKNGWLIKTPSKSFAVYSSTLTEKHEWMDHIRKCIEYRVAHTGRRPSLSSYAPTWIPDTEVSTCMICKKTQFGVITRKHHCRKCGRIVCNTCSSRRFLLPHQSNKPVRVCDPCFVSLSETPSSPTASSPDASKDEEFVDSDDGIINEINKELDASDISRAPTFYSDSNGMPPSNQ</sequence>
<dbReference type="SMART" id="SM00064">
    <property type="entry name" value="FYVE"/>
    <property type="match status" value="1"/>
</dbReference>
<dbReference type="InterPro" id="IPR017455">
    <property type="entry name" value="Znf_FYVE-rel"/>
</dbReference>
<comment type="caution">
    <text evidence="8">The sequence shown here is derived from an EMBL/GenBank/DDBJ whole genome shotgun (WGS) entry which is preliminary data.</text>
</comment>
<feature type="region of interest" description="Disordered" evidence="5">
    <location>
        <begin position="213"/>
        <end position="269"/>
    </location>
</feature>
<evidence type="ECO:0000256" key="4">
    <source>
        <dbReference type="PROSITE-ProRule" id="PRU00091"/>
    </source>
</evidence>
<evidence type="ECO:0000313" key="9">
    <source>
        <dbReference type="Proteomes" id="UP000825002"/>
    </source>
</evidence>
<keyword evidence="2 4" id="KW-0863">Zinc-finger</keyword>
<evidence type="ECO:0000256" key="1">
    <source>
        <dbReference type="ARBA" id="ARBA00022723"/>
    </source>
</evidence>
<evidence type="ECO:0000259" key="7">
    <source>
        <dbReference type="PROSITE" id="PS50178"/>
    </source>
</evidence>
<dbReference type="InterPro" id="IPR001849">
    <property type="entry name" value="PH_domain"/>
</dbReference>
<accession>A0ABQ7SAF5</accession>
<dbReference type="InterPro" id="IPR011993">
    <property type="entry name" value="PH-like_dom_sf"/>
</dbReference>
<dbReference type="InterPro" id="IPR000306">
    <property type="entry name" value="Znf_FYVE"/>
</dbReference>
<evidence type="ECO:0000256" key="2">
    <source>
        <dbReference type="ARBA" id="ARBA00022771"/>
    </source>
</evidence>
<dbReference type="CDD" id="cd15717">
    <property type="entry name" value="FYVE_PKHF"/>
    <property type="match status" value="1"/>
</dbReference>
<dbReference type="Gene3D" id="2.30.29.30">
    <property type="entry name" value="Pleckstrin-homology domain (PH domain)/Phosphotyrosine-binding domain (PTB)"/>
    <property type="match status" value="1"/>
</dbReference>
<dbReference type="EMBL" id="JAIFTH010000163">
    <property type="protein sequence ID" value="KAG9510367.1"/>
    <property type="molecule type" value="Genomic_DNA"/>
</dbReference>
<feature type="compositionally biased region" description="Polar residues" evidence="5">
    <location>
        <begin position="258"/>
        <end position="269"/>
    </location>
</feature>
<dbReference type="SUPFAM" id="SSF57903">
    <property type="entry name" value="FYVE/PHD zinc finger"/>
    <property type="match status" value="1"/>
</dbReference>
<dbReference type="InterPro" id="IPR051765">
    <property type="entry name" value="PH_domain-containing_F"/>
</dbReference>
<dbReference type="Proteomes" id="UP000825002">
    <property type="component" value="Unassembled WGS sequence"/>
</dbReference>
<feature type="domain" description="FYVE-type" evidence="7">
    <location>
        <begin position="152"/>
        <end position="212"/>
    </location>
</feature>
<dbReference type="PROSITE" id="PS50178">
    <property type="entry name" value="ZF_FYVE"/>
    <property type="match status" value="1"/>
</dbReference>
<dbReference type="InterPro" id="IPR013083">
    <property type="entry name" value="Znf_RING/FYVE/PHD"/>
</dbReference>
<protein>
    <submittedName>
        <fullName evidence="8">Pleckstrin-likey domain-containing family F member 2</fullName>
    </submittedName>
</protein>
<keyword evidence="9" id="KW-1185">Reference proteome</keyword>
<dbReference type="Pfam" id="PF01363">
    <property type="entry name" value="FYVE"/>
    <property type="match status" value="1"/>
</dbReference>
<dbReference type="PANTHER" id="PTHR46280:SF3">
    <property type="entry name" value="PLECKSTRIN HOMOLOGY DOMAIN-CONTAINING FAMILY F MEMBER 1 HOMOLOG"/>
    <property type="match status" value="1"/>
</dbReference>
<gene>
    <name evidence="8" type="primary">PLEKHF2</name>
    <name evidence="8" type="ORF">GZH46_01092</name>
</gene>
<dbReference type="InterPro" id="IPR011011">
    <property type="entry name" value="Znf_FYVE_PHD"/>
</dbReference>
<evidence type="ECO:0000259" key="6">
    <source>
        <dbReference type="PROSITE" id="PS50003"/>
    </source>
</evidence>
<dbReference type="Pfam" id="PF00169">
    <property type="entry name" value="PH"/>
    <property type="match status" value="1"/>
</dbReference>
<reference evidence="8 9" key="1">
    <citation type="submission" date="2020-10" db="EMBL/GenBank/DDBJ databases">
        <authorList>
            <person name="Klimov P.B."/>
            <person name="Dyachkov S.M."/>
            <person name="Chetverikov P.E."/>
        </authorList>
    </citation>
    <scope>NUCLEOTIDE SEQUENCE [LARGE SCALE GENOMIC DNA]</scope>
    <source>
        <strain evidence="8">BMOC 18-1129-001#AD2665</strain>
        <tissue evidence="8">Entire mites</tissue>
    </source>
</reference>
<evidence type="ECO:0000313" key="8">
    <source>
        <dbReference type="EMBL" id="KAG9510367.1"/>
    </source>
</evidence>
<feature type="non-terminal residue" evidence="8">
    <location>
        <position position="1"/>
    </location>
</feature>
<keyword evidence="1" id="KW-0479">Metal-binding</keyword>
<dbReference type="InterPro" id="IPR037871">
    <property type="entry name" value="PH_Phafin"/>
</dbReference>
<name>A0ABQ7SAF5_9ACAR</name>
<dbReference type="PROSITE" id="PS50003">
    <property type="entry name" value="PH_DOMAIN"/>
    <property type="match status" value="1"/>
</dbReference>
<dbReference type="PANTHER" id="PTHR46280">
    <property type="entry name" value="PLECKSTRIN HOMOLOGY DOMAIN-CONTAINING FAMILY F MEMBER 2-RELATED"/>
    <property type="match status" value="1"/>
</dbReference>
<feature type="compositionally biased region" description="Low complexity" evidence="5">
    <location>
        <begin position="213"/>
        <end position="224"/>
    </location>
</feature>
<dbReference type="CDD" id="cd01218">
    <property type="entry name" value="PH_Phafin2-like"/>
    <property type="match status" value="1"/>
</dbReference>